<feature type="transmembrane region" description="Helical" evidence="2">
    <location>
        <begin position="84"/>
        <end position="108"/>
    </location>
</feature>
<dbReference type="InParanoid" id="C3XQ27"/>
<evidence type="ECO:0000256" key="1">
    <source>
        <dbReference type="SAM" id="MobiDB-lite"/>
    </source>
</evidence>
<dbReference type="eggNOG" id="ENOG502SDZA">
    <property type="taxonomic scope" value="Eukaryota"/>
</dbReference>
<organism evidence="3">
    <name type="scientific">Branchiostoma floridae</name>
    <name type="common">Florida lancelet</name>
    <name type="synonym">Amphioxus</name>
    <dbReference type="NCBI Taxonomy" id="7739"/>
    <lineage>
        <taxon>Eukaryota</taxon>
        <taxon>Metazoa</taxon>
        <taxon>Chordata</taxon>
        <taxon>Cephalochordata</taxon>
        <taxon>Leptocardii</taxon>
        <taxon>Amphioxiformes</taxon>
        <taxon>Branchiostomatidae</taxon>
        <taxon>Branchiostoma</taxon>
    </lineage>
</organism>
<keyword evidence="2" id="KW-0812">Transmembrane</keyword>
<keyword evidence="2" id="KW-0472">Membrane</keyword>
<keyword evidence="2" id="KW-1133">Transmembrane helix</keyword>
<name>C3XQ27_BRAFL</name>
<sequence>MTGCDQRIMKKEMTYPVRHTPIQATNRWRNTESTSLKLDAQGGKTSQNLIGTFIVGIGAFATTRQPEFFAWHDDHLSLIPAFSVILTGAAVMFVGFVGPCGIASGSVLMLRVINIAFQDIPWPAVTAAVGILKFAADYHEAKKKETRRNKLNHVKEQLSKMYGPIYGYRLSNRESYIVAMKGYRNLRQYLEVAESKWRDPQSKDEGIDMLKRWRRFLLHITHPQDLKTEDTIRHNAHLFEHGIKEAELFQNFIFHVNYEKIIVAKWKERGNDLGLKKPFREEDFARENNAGVSDDTTTKMLTDLVMHVTKTYGMLVARKKKLMREIDEASDDNFDEDDVNDDDIDDDIDDVGDNNE</sequence>
<protein>
    <submittedName>
        <fullName evidence="3">Uncharacterized protein</fullName>
    </submittedName>
</protein>
<accession>C3XQ27</accession>
<dbReference type="EMBL" id="GG666451">
    <property type="protein sequence ID" value="EEN70048.1"/>
    <property type="molecule type" value="Genomic_DNA"/>
</dbReference>
<gene>
    <name evidence="3" type="ORF">BRAFLDRAFT_67377</name>
</gene>
<evidence type="ECO:0000313" key="3">
    <source>
        <dbReference type="EMBL" id="EEN70048.1"/>
    </source>
</evidence>
<proteinExistence type="predicted"/>
<dbReference type="AlphaFoldDB" id="C3XQ27"/>
<feature type="region of interest" description="Disordered" evidence="1">
    <location>
        <begin position="330"/>
        <end position="356"/>
    </location>
</feature>
<reference evidence="3" key="1">
    <citation type="journal article" date="2008" name="Nature">
        <title>The amphioxus genome and the evolution of the chordate karyotype.</title>
        <authorList>
            <consortium name="US DOE Joint Genome Institute (JGI-PGF)"/>
            <person name="Putnam N.H."/>
            <person name="Butts T."/>
            <person name="Ferrier D.E.K."/>
            <person name="Furlong R.F."/>
            <person name="Hellsten U."/>
            <person name="Kawashima T."/>
            <person name="Robinson-Rechavi M."/>
            <person name="Shoguchi E."/>
            <person name="Terry A."/>
            <person name="Yu J.-K."/>
            <person name="Benito-Gutierrez E.L."/>
            <person name="Dubchak I."/>
            <person name="Garcia-Fernandez J."/>
            <person name="Gibson-Brown J.J."/>
            <person name="Grigoriev I.V."/>
            <person name="Horton A.C."/>
            <person name="de Jong P.J."/>
            <person name="Jurka J."/>
            <person name="Kapitonov V.V."/>
            <person name="Kohara Y."/>
            <person name="Kuroki Y."/>
            <person name="Lindquist E."/>
            <person name="Lucas S."/>
            <person name="Osoegawa K."/>
            <person name="Pennacchio L.A."/>
            <person name="Salamov A.A."/>
            <person name="Satou Y."/>
            <person name="Sauka-Spengler T."/>
            <person name="Schmutz J."/>
            <person name="Shin-I T."/>
            <person name="Toyoda A."/>
            <person name="Bronner-Fraser M."/>
            <person name="Fujiyama A."/>
            <person name="Holland L.Z."/>
            <person name="Holland P.W.H."/>
            <person name="Satoh N."/>
            <person name="Rokhsar D.S."/>
        </authorList>
    </citation>
    <scope>NUCLEOTIDE SEQUENCE [LARGE SCALE GENOMIC DNA]</scope>
    <source>
        <strain evidence="3">S238N-H82</strain>
        <tissue evidence="3">Testes</tissue>
    </source>
</reference>
<evidence type="ECO:0000256" key="2">
    <source>
        <dbReference type="SAM" id="Phobius"/>
    </source>
</evidence>